<evidence type="ECO:0000313" key="3">
    <source>
        <dbReference type="Proteomes" id="UP000266389"/>
    </source>
</evidence>
<gene>
    <name evidence="2" type="ORF">D0433_13680</name>
</gene>
<dbReference type="PANTHER" id="PTHR33608:SF7">
    <property type="entry name" value="DUF58 DOMAIN-CONTAINING PROTEIN"/>
    <property type="match status" value="1"/>
</dbReference>
<dbReference type="Gene3D" id="3.40.50.410">
    <property type="entry name" value="von Willebrand factor, type A domain"/>
    <property type="match status" value="1"/>
</dbReference>
<comment type="caution">
    <text evidence="2">The sequence shown here is derived from an EMBL/GenBank/DDBJ whole genome shotgun (WGS) entry which is preliminary data.</text>
</comment>
<dbReference type="Proteomes" id="UP000266389">
    <property type="component" value="Unassembled WGS sequence"/>
</dbReference>
<dbReference type="SMART" id="SM00327">
    <property type="entry name" value="VWA"/>
    <property type="match status" value="1"/>
</dbReference>
<evidence type="ECO:0000313" key="2">
    <source>
        <dbReference type="EMBL" id="RFM22935.1"/>
    </source>
</evidence>
<dbReference type="AlphaFoldDB" id="A0A395LW93"/>
<proteinExistence type="predicted"/>
<sequence length="281" mass="32406">MIVEGFITGLHKSPYHGFSVEFAEHRQYTFGDEPRHIDWRVYGRTGKYYIKQYEEETNLRCYILLDVSSSMSFSSSKDLLPKIEYASYLAAALTLFMTGQRDAVSLTTYSETLQTFLPPSLKPSHQNLILKTLHQTSQAAQQTRGRGTNTAAALKKFAEYLQKRSFIVVLSDFWDEPEKLIAALKHFRHRRNEVIAFHILDPKERDLSFDSDAEMIDLETGERLITSPRQLQIAYRTAFEARERTLKQQLIDSAIDYVTIETSQPFDVALLAYLKKRSMLG</sequence>
<feature type="domain" description="VWFA" evidence="1">
    <location>
        <begin position="58"/>
        <end position="230"/>
    </location>
</feature>
<dbReference type="Pfam" id="PF01882">
    <property type="entry name" value="DUF58"/>
    <property type="match status" value="1"/>
</dbReference>
<dbReference type="EMBL" id="PHFL01000072">
    <property type="protein sequence ID" value="RFM22935.1"/>
    <property type="molecule type" value="Genomic_DNA"/>
</dbReference>
<dbReference type="CDD" id="cd00198">
    <property type="entry name" value="vWFA"/>
    <property type="match status" value="1"/>
</dbReference>
<organism evidence="2 3">
    <name type="scientific">Candidatus Thermochlorobacter aerophilus</name>
    <dbReference type="NCBI Taxonomy" id="1868324"/>
    <lineage>
        <taxon>Bacteria</taxon>
        <taxon>Pseudomonadati</taxon>
        <taxon>Chlorobiota</taxon>
        <taxon>Chlorobiia</taxon>
        <taxon>Chlorobiales</taxon>
        <taxon>Candidatus Thermochlorobacteriaceae</taxon>
        <taxon>Candidatus Thermochlorobacter</taxon>
    </lineage>
</organism>
<dbReference type="InterPro" id="IPR002881">
    <property type="entry name" value="DUF58"/>
</dbReference>
<dbReference type="InterPro" id="IPR036465">
    <property type="entry name" value="vWFA_dom_sf"/>
</dbReference>
<accession>A0A395LW93</accession>
<protein>
    <submittedName>
        <fullName evidence="2">DUF58 domain-containing protein</fullName>
    </submittedName>
</protein>
<dbReference type="SUPFAM" id="SSF53300">
    <property type="entry name" value="vWA-like"/>
    <property type="match status" value="1"/>
</dbReference>
<reference evidence="2 3" key="1">
    <citation type="journal article" date="2011" name="ISME J.">
        <title>Community ecology of hot spring cyanobacterial mats: predominant populations and their functional potential.</title>
        <authorList>
            <person name="Klatt C.G."/>
            <person name="Wood J.M."/>
            <person name="Rusch D.B."/>
            <person name="Bateson M.M."/>
            <person name="Hamamura N."/>
            <person name="Heidelberg J.F."/>
            <person name="Grossman A.R."/>
            <person name="Bhaya D."/>
            <person name="Cohan F.M."/>
            <person name="Kuhl M."/>
            <person name="Bryant D.A."/>
            <person name="Ward D.M."/>
        </authorList>
    </citation>
    <scope>NUCLEOTIDE SEQUENCE [LARGE SCALE GENOMIC DNA]</scope>
    <source>
        <strain evidence="2">OS</strain>
    </source>
</reference>
<dbReference type="InterPro" id="IPR002035">
    <property type="entry name" value="VWF_A"/>
</dbReference>
<dbReference type="PANTHER" id="PTHR33608">
    <property type="entry name" value="BLL2464 PROTEIN"/>
    <property type="match status" value="1"/>
</dbReference>
<name>A0A395LW93_9BACT</name>
<evidence type="ECO:0000259" key="1">
    <source>
        <dbReference type="SMART" id="SM00327"/>
    </source>
</evidence>